<feature type="region of interest" description="Disordered" evidence="1">
    <location>
        <begin position="95"/>
        <end position="146"/>
    </location>
</feature>
<keyword evidence="3" id="KW-1185">Reference proteome</keyword>
<sequence>MRCPFRLTNQLLARPPLERKGLMSFHGPLLHGFHRGSTATFAEPLDVWLTALGQAVPFYKNVLIVVPSRMQNHQVKRLFQRAKVHFPSAHIAPLHRISRDESEEHRATDREKDSPLSLQGGRADGSLTAVPTQEGSRTPAVHTPRHPPPSALSMFSGGSLDLILFADNVFKEEMYYHAPWYISQAHKALRPHGVLAMVGQRPVVRVAAPQWASQDVADFLDHVESTARADLALLEKMARAGDHTHDDRLKTLRTILETEESASVGHGDIYFPFSAVQRRWFTSEFALSPMQLTEVLRGMPLYQYLQRHQSLQAHPQTDEDFVDIPFPSLGTEGSEDTVVGVVRQHSAIDPLEALYQCLETRIRRESNPGSTMDQDLRVQVEHFVVTCSNRSMNTPADGEGFRLPKLTRR</sequence>
<evidence type="ECO:0000313" key="3">
    <source>
        <dbReference type="Proteomes" id="UP000515908"/>
    </source>
</evidence>
<protein>
    <submittedName>
        <fullName evidence="2">Uncharacterized protein</fullName>
    </submittedName>
</protein>
<dbReference type="VEuPathDB" id="TriTrypDB:ADEAN_000429400"/>
<name>A0A7G2CAK5_9TRYP</name>
<gene>
    <name evidence="2" type="ORF">ADEAN_000429400</name>
</gene>
<evidence type="ECO:0000256" key="1">
    <source>
        <dbReference type="SAM" id="MobiDB-lite"/>
    </source>
</evidence>
<feature type="compositionally biased region" description="Basic and acidic residues" evidence="1">
    <location>
        <begin position="97"/>
        <end position="114"/>
    </location>
</feature>
<dbReference type="AlphaFoldDB" id="A0A7G2CAK5"/>
<organism evidence="2 3">
    <name type="scientific">Angomonas deanei</name>
    <dbReference type="NCBI Taxonomy" id="59799"/>
    <lineage>
        <taxon>Eukaryota</taxon>
        <taxon>Discoba</taxon>
        <taxon>Euglenozoa</taxon>
        <taxon>Kinetoplastea</taxon>
        <taxon>Metakinetoplastina</taxon>
        <taxon>Trypanosomatida</taxon>
        <taxon>Trypanosomatidae</taxon>
        <taxon>Strigomonadinae</taxon>
        <taxon>Angomonas</taxon>
    </lineage>
</organism>
<proteinExistence type="predicted"/>
<dbReference type="Proteomes" id="UP000515908">
    <property type="component" value="Chromosome 07"/>
</dbReference>
<reference evidence="2 3" key="1">
    <citation type="submission" date="2020-08" db="EMBL/GenBank/DDBJ databases">
        <authorList>
            <person name="Newling K."/>
            <person name="Davey J."/>
            <person name="Forrester S."/>
        </authorList>
    </citation>
    <scope>NUCLEOTIDE SEQUENCE [LARGE SCALE GENOMIC DNA]</scope>
    <source>
        <strain evidence="3">Crithidia deanei Carvalho (ATCC PRA-265)</strain>
    </source>
</reference>
<accession>A0A7G2CAK5</accession>
<dbReference type="EMBL" id="LR877151">
    <property type="protein sequence ID" value="CAD2216816.1"/>
    <property type="molecule type" value="Genomic_DNA"/>
</dbReference>
<evidence type="ECO:0000313" key="2">
    <source>
        <dbReference type="EMBL" id="CAD2216816.1"/>
    </source>
</evidence>